<keyword evidence="1" id="KW-1133">Transmembrane helix</keyword>
<feature type="transmembrane region" description="Helical" evidence="1">
    <location>
        <begin position="6"/>
        <end position="24"/>
    </location>
</feature>
<evidence type="ECO:0000313" key="2">
    <source>
        <dbReference type="EMBL" id="KRQ94187.1"/>
    </source>
</evidence>
<protein>
    <submittedName>
        <fullName evidence="2">Uncharacterized protein</fullName>
    </submittedName>
</protein>
<dbReference type="AlphaFoldDB" id="A0A0R3KF41"/>
<proteinExistence type="predicted"/>
<keyword evidence="1" id="KW-0472">Membrane</keyword>
<dbReference type="RefSeq" id="WP_057840506.1">
    <property type="nucleotide sequence ID" value="NZ_LLXZ01000219.1"/>
</dbReference>
<name>A0A0R3KF41_9BRAD</name>
<dbReference type="EMBL" id="LLXZ01000219">
    <property type="protein sequence ID" value="KRQ94187.1"/>
    <property type="molecule type" value="Genomic_DNA"/>
</dbReference>
<evidence type="ECO:0000256" key="1">
    <source>
        <dbReference type="SAM" id="Phobius"/>
    </source>
</evidence>
<sequence>MTLSMPGLIGAALGLVISSAMYFVTMSMLKRPAPDTTATADERERAAASVRTVLLADIPILTALGYYAGQLYG</sequence>
<dbReference type="Proteomes" id="UP000050863">
    <property type="component" value="Unassembled WGS sequence"/>
</dbReference>
<organism evidence="2 3">
    <name type="scientific">Bradyrhizobium jicamae</name>
    <dbReference type="NCBI Taxonomy" id="280332"/>
    <lineage>
        <taxon>Bacteria</taxon>
        <taxon>Pseudomonadati</taxon>
        <taxon>Pseudomonadota</taxon>
        <taxon>Alphaproteobacteria</taxon>
        <taxon>Hyphomicrobiales</taxon>
        <taxon>Nitrobacteraceae</taxon>
        <taxon>Bradyrhizobium</taxon>
    </lineage>
</organism>
<evidence type="ECO:0000313" key="3">
    <source>
        <dbReference type="Proteomes" id="UP000050863"/>
    </source>
</evidence>
<reference evidence="2 3" key="1">
    <citation type="submission" date="2014-03" db="EMBL/GenBank/DDBJ databases">
        <title>Bradyrhizobium valentinum sp. nov., isolated from effective nodules of Lupinus mariae-josephae, a lupine endemic of basic-lime soils in Eastern Spain.</title>
        <authorList>
            <person name="Duran D."/>
            <person name="Rey L."/>
            <person name="Navarro A."/>
            <person name="Busquets A."/>
            <person name="Imperial J."/>
            <person name="Ruiz-Argueso T."/>
        </authorList>
    </citation>
    <scope>NUCLEOTIDE SEQUENCE [LARGE SCALE GENOMIC DNA]</scope>
    <source>
        <strain evidence="2 3">PAC68</strain>
    </source>
</reference>
<comment type="caution">
    <text evidence="2">The sequence shown here is derived from an EMBL/GenBank/DDBJ whole genome shotgun (WGS) entry which is preliminary data.</text>
</comment>
<dbReference type="STRING" id="280332.CQ12_25700"/>
<keyword evidence="3" id="KW-1185">Reference proteome</keyword>
<keyword evidence="1" id="KW-0812">Transmembrane</keyword>
<accession>A0A0R3KF41</accession>
<gene>
    <name evidence="2" type="ORF">CQ12_25700</name>
</gene>